<reference evidence="6" key="1">
    <citation type="journal article" date="2002" name="Science">
        <title>The draft genome of Ciona intestinalis: insights into chordate and vertebrate origins.</title>
        <authorList>
            <person name="Dehal P."/>
            <person name="Satou Y."/>
            <person name="Campbell R.K."/>
            <person name="Chapman J."/>
            <person name="Degnan B."/>
            <person name="De Tomaso A."/>
            <person name="Davidson B."/>
            <person name="Di Gregorio A."/>
            <person name="Gelpke M."/>
            <person name="Goodstein D.M."/>
            <person name="Harafuji N."/>
            <person name="Hastings K.E."/>
            <person name="Ho I."/>
            <person name="Hotta K."/>
            <person name="Huang W."/>
            <person name="Kawashima T."/>
            <person name="Lemaire P."/>
            <person name="Martinez D."/>
            <person name="Meinertzhagen I.A."/>
            <person name="Necula S."/>
            <person name="Nonaka M."/>
            <person name="Putnam N."/>
            <person name="Rash S."/>
            <person name="Saiga H."/>
            <person name="Satake M."/>
            <person name="Terry A."/>
            <person name="Yamada L."/>
            <person name="Wang H.G."/>
            <person name="Awazu S."/>
            <person name="Azumi K."/>
            <person name="Boore J."/>
            <person name="Branno M."/>
            <person name="Chin-Bow S."/>
            <person name="DeSantis R."/>
            <person name="Doyle S."/>
            <person name="Francino P."/>
            <person name="Keys D.N."/>
            <person name="Haga S."/>
            <person name="Hayashi H."/>
            <person name="Hino K."/>
            <person name="Imai K.S."/>
            <person name="Inaba K."/>
            <person name="Kano S."/>
            <person name="Kobayashi K."/>
            <person name="Kobayashi M."/>
            <person name="Lee B.I."/>
            <person name="Makabe K.W."/>
            <person name="Manohar C."/>
            <person name="Matassi G."/>
            <person name="Medina M."/>
            <person name="Mochizuki Y."/>
            <person name="Mount S."/>
            <person name="Morishita T."/>
            <person name="Miura S."/>
            <person name="Nakayama A."/>
            <person name="Nishizaka S."/>
            <person name="Nomoto H."/>
            <person name="Ohta F."/>
            <person name="Oishi K."/>
            <person name="Rigoutsos I."/>
            <person name="Sano M."/>
            <person name="Sasaki A."/>
            <person name="Sasakura Y."/>
            <person name="Shoguchi E."/>
            <person name="Shin-i T."/>
            <person name="Spagnuolo A."/>
            <person name="Stainier D."/>
            <person name="Suzuki M.M."/>
            <person name="Tassy O."/>
            <person name="Takatori N."/>
            <person name="Tokuoka M."/>
            <person name="Yagi K."/>
            <person name="Yoshizaki F."/>
            <person name="Wada S."/>
            <person name="Zhang C."/>
            <person name="Hyatt P.D."/>
            <person name="Larimer F."/>
            <person name="Detter C."/>
            <person name="Doggett N."/>
            <person name="Glavina T."/>
            <person name="Hawkins T."/>
            <person name="Richardson P."/>
            <person name="Lucas S."/>
            <person name="Kohara Y."/>
            <person name="Levine M."/>
            <person name="Satoh N."/>
            <person name="Rokhsar D.S."/>
        </authorList>
    </citation>
    <scope>NUCLEOTIDE SEQUENCE [LARGE SCALE GENOMIC DNA]</scope>
</reference>
<feature type="domain" description="Thyroglobulin type-1" evidence="4">
    <location>
        <begin position="1"/>
        <end position="73"/>
    </location>
</feature>
<dbReference type="Gene3D" id="4.10.800.10">
    <property type="entry name" value="Thyroglobulin type-1"/>
    <property type="match status" value="1"/>
</dbReference>
<protein>
    <recommendedName>
        <fullName evidence="7">CUB domain-containing protein</fullName>
    </recommendedName>
</protein>
<evidence type="ECO:0008006" key="7">
    <source>
        <dbReference type="Google" id="ProtNLM"/>
    </source>
</evidence>
<dbReference type="SUPFAM" id="SSF49854">
    <property type="entry name" value="Spermadhesin, CUB domain"/>
    <property type="match status" value="1"/>
</dbReference>
<reference evidence="5" key="3">
    <citation type="submission" date="2025-08" db="UniProtKB">
        <authorList>
            <consortium name="Ensembl"/>
        </authorList>
    </citation>
    <scope>IDENTIFICATION</scope>
</reference>
<evidence type="ECO:0000256" key="2">
    <source>
        <dbReference type="PROSITE-ProRule" id="PRU00500"/>
    </source>
</evidence>
<comment type="caution">
    <text evidence="2">Lacks conserved residue(s) required for the propagation of feature annotation.</text>
</comment>
<dbReference type="SMART" id="SM00211">
    <property type="entry name" value="TY"/>
    <property type="match status" value="1"/>
</dbReference>
<dbReference type="InterPro" id="IPR036857">
    <property type="entry name" value="Thyroglobulin_1_sf"/>
</dbReference>
<dbReference type="Gene3D" id="2.60.120.290">
    <property type="entry name" value="Spermadhesin, CUB domain"/>
    <property type="match status" value="1"/>
</dbReference>
<organism evidence="5 6">
    <name type="scientific">Ciona intestinalis</name>
    <name type="common">Transparent sea squirt</name>
    <name type="synonym">Ascidia intestinalis</name>
    <dbReference type="NCBI Taxonomy" id="7719"/>
    <lineage>
        <taxon>Eukaryota</taxon>
        <taxon>Metazoa</taxon>
        <taxon>Chordata</taxon>
        <taxon>Tunicata</taxon>
        <taxon>Ascidiacea</taxon>
        <taxon>Phlebobranchia</taxon>
        <taxon>Cionidae</taxon>
        <taxon>Ciona</taxon>
    </lineage>
</organism>
<dbReference type="InterPro" id="IPR000716">
    <property type="entry name" value="Thyroglobulin_1"/>
</dbReference>
<proteinExistence type="predicted"/>
<name>H2XKG8_CIOIN</name>
<dbReference type="InterPro" id="IPR035914">
    <property type="entry name" value="Sperma_CUB_dom_sf"/>
</dbReference>
<evidence type="ECO:0000259" key="3">
    <source>
        <dbReference type="PROSITE" id="PS01180"/>
    </source>
</evidence>
<dbReference type="PROSITE" id="PS51162">
    <property type="entry name" value="THYROGLOBULIN_1_2"/>
    <property type="match status" value="1"/>
</dbReference>
<dbReference type="AlphaFoldDB" id="H2XKG8"/>
<evidence type="ECO:0000313" key="6">
    <source>
        <dbReference type="Proteomes" id="UP000008144"/>
    </source>
</evidence>
<dbReference type="SUPFAM" id="SSF57610">
    <property type="entry name" value="Thyroglobulin type-1 domain"/>
    <property type="match status" value="1"/>
</dbReference>
<dbReference type="Proteomes" id="UP000008144">
    <property type="component" value="Chromosome 10"/>
</dbReference>
<keyword evidence="1" id="KW-1015">Disulfide bond</keyword>
<reference evidence="5" key="4">
    <citation type="submission" date="2025-09" db="UniProtKB">
        <authorList>
            <consortium name="Ensembl"/>
        </authorList>
    </citation>
    <scope>IDENTIFICATION</scope>
</reference>
<dbReference type="InParanoid" id="H2XKG8"/>
<dbReference type="EMBL" id="EAAA01000599">
    <property type="status" value="NOT_ANNOTATED_CDS"/>
    <property type="molecule type" value="Genomic_DNA"/>
</dbReference>
<dbReference type="HOGENOM" id="CLU_1521161_0_0_1"/>
<accession>H2XKG8</accession>
<feature type="domain" description="CUB" evidence="3">
    <location>
        <begin position="107"/>
        <end position="177"/>
    </location>
</feature>
<dbReference type="Pfam" id="PF00086">
    <property type="entry name" value="Thyroglobulin_1"/>
    <property type="match status" value="1"/>
</dbReference>
<dbReference type="InterPro" id="IPR000859">
    <property type="entry name" value="CUB_dom"/>
</dbReference>
<dbReference type="PROSITE" id="PS01180">
    <property type="entry name" value="CUB"/>
    <property type="match status" value="1"/>
</dbReference>
<sequence length="177" mass="19766">LTKCQQDFKRQTELRTLEITLEVPVTRIIPKCSVLDGLYEPKQCGIDSCWCVNTQTGERKNDNTFSITEEGNCTESEIKIETTVESLTTTQIPPTPETPSVVPPVECGGLYFARTGIIESPGYPIPTATSRCVYHILRTDPKEYVTVSLDSIGFPPRDTNGRCLSDRLEFTKEDNVT</sequence>
<evidence type="ECO:0000259" key="4">
    <source>
        <dbReference type="PROSITE" id="PS51162"/>
    </source>
</evidence>
<reference evidence="5" key="2">
    <citation type="journal article" date="2008" name="Genome Biol.">
        <title>Improved genome assembly and evidence-based global gene model set for the chordate Ciona intestinalis: new insight into intron and operon populations.</title>
        <authorList>
            <person name="Satou Y."/>
            <person name="Mineta K."/>
            <person name="Ogasawara M."/>
            <person name="Sasakura Y."/>
            <person name="Shoguchi E."/>
            <person name="Ueno K."/>
            <person name="Yamada L."/>
            <person name="Matsumoto J."/>
            <person name="Wasserscheid J."/>
            <person name="Dewar K."/>
            <person name="Wiley G.B."/>
            <person name="Macmil S.L."/>
            <person name="Roe B.A."/>
            <person name="Zeller R.W."/>
            <person name="Hastings K.E."/>
            <person name="Lemaire P."/>
            <person name="Lindquist E."/>
            <person name="Endo T."/>
            <person name="Hotta K."/>
            <person name="Inaba K."/>
        </authorList>
    </citation>
    <scope>NUCLEOTIDE SEQUENCE [LARGE SCALE GENOMIC DNA]</scope>
    <source>
        <strain evidence="5">wild type</strain>
    </source>
</reference>
<evidence type="ECO:0000256" key="1">
    <source>
        <dbReference type="ARBA" id="ARBA00023157"/>
    </source>
</evidence>
<keyword evidence="6" id="KW-1185">Reference proteome</keyword>
<dbReference type="Ensembl" id="ENSCINT00000031917.1">
    <property type="protein sequence ID" value="ENSCINP00000030150.1"/>
    <property type="gene ID" value="ENSCING00000021443.1"/>
</dbReference>
<evidence type="ECO:0000313" key="5">
    <source>
        <dbReference type="Ensembl" id="ENSCINP00000030150.1"/>
    </source>
</evidence>